<comment type="caution">
    <text evidence="2">The sequence shown here is derived from an EMBL/GenBank/DDBJ whole genome shotgun (WGS) entry which is preliminary data.</text>
</comment>
<reference evidence="2 3" key="1">
    <citation type="submission" date="2022-11" db="EMBL/GenBank/DDBJ databases">
        <title>Minimal conservation of predation-associated metabolite biosynthetic gene clusters underscores biosynthetic potential of Myxococcota including descriptions for ten novel species: Archangium lansinium sp. nov., Myxococcus landrumus sp. nov., Nannocystis bai.</title>
        <authorList>
            <person name="Ahearne A."/>
            <person name="Stevens C."/>
            <person name="Dowd S."/>
        </authorList>
    </citation>
    <scope>NUCLEOTIDE SEQUENCE [LARGE SCALE GENOMIC DNA]</scope>
    <source>
        <strain evidence="2 3">BB15-2</strain>
    </source>
</reference>
<accession>A0ABT5E5T7</accession>
<evidence type="ECO:0000256" key="1">
    <source>
        <dbReference type="SAM" id="SignalP"/>
    </source>
</evidence>
<protein>
    <submittedName>
        <fullName evidence="2">Uncharacterized protein</fullName>
    </submittedName>
</protein>
<keyword evidence="3" id="KW-1185">Reference proteome</keyword>
<name>A0ABT5E5T7_9BACT</name>
<gene>
    <name evidence="2" type="ORF">POL25_25610</name>
</gene>
<feature type="signal peptide" evidence="1">
    <location>
        <begin position="1"/>
        <end position="29"/>
    </location>
</feature>
<dbReference type="EMBL" id="JAQNDL010000003">
    <property type="protein sequence ID" value="MDC0720303.1"/>
    <property type="molecule type" value="Genomic_DNA"/>
</dbReference>
<organism evidence="2 3">
    <name type="scientific">Nannocystis bainbridge</name>
    <dbReference type="NCBI Taxonomy" id="2995303"/>
    <lineage>
        <taxon>Bacteria</taxon>
        <taxon>Pseudomonadati</taxon>
        <taxon>Myxococcota</taxon>
        <taxon>Polyangia</taxon>
        <taxon>Nannocystales</taxon>
        <taxon>Nannocystaceae</taxon>
        <taxon>Nannocystis</taxon>
    </lineage>
</organism>
<evidence type="ECO:0000313" key="3">
    <source>
        <dbReference type="Proteomes" id="UP001221686"/>
    </source>
</evidence>
<proteinExistence type="predicted"/>
<dbReference type="Proteomes" id="UP001221686">
    <property type="component" value="Unassembled WGS sequence"/>
</dbReference>
<feature type="chain" id="PRO_5045447558" evidence="1">
    <location>
        <begin position="30"/>
        <end position="271"/>
    </location>
</feature>
<keyword evidence="1" id="KW-0732">Signal</keyword>
<dbReference type="RefSeq" id="WP_272088811.1">
    <property type="nucleotide sequence ID" value="NZ_JAQNDL010000003.1"/>
</dbReference>
<sequence>MSLALLRTCRAARFAFGAACSLIVAPAAARASAPLAGAVPTEFCDDTLARLGEVAGSLGYILEAGSSGFTGDRASSSLRCVCFAGQVAIELAEPDASVNVTFTRDRAVFGLEIAGQFSGVGSIHHAAMLDGTGDLPVGSLHFAADTTDVAARVEVDLAGEVLAADGDAALVNERYAPALAASAAWQDAYALTLALADMGELGLEVATTVAVPSPRWWGVKKSITNQAFTCGGAAITCTAAAAGFMPAAGSCVHGAGVCALSVACSIVSCLD</sequence>
<evidence type="ECO:0000313" key="2">
    <source>
        <dbReference type="EMBL" id="MDC0720303.1"/>
    </source>
</evidence>